<feature type="compositionally biased region" description="Basic and acidic residues" evidence="1">
    <location>
        <begin position="57"/>
        <end position="66"/>
    </location>
</feature>
<evidence type="ECO:0000313" key="3">
    <source>
        <dbReference type="Proteomes" id="UP000076798"/>
    </source>
</evidence>
<organism evidence="2 3">
    <name type="scientific">Sistotremastrum suecicum HHB10207 ss-3</name>
    <dbReference type="NCBI Taxonomy" id="1314776"/>
    <lineage>
        <taxon>Eukaryota</taxon>
        <taxon>Fungi</taxon>
        <taxon>Dikarya</taxon>
        <taxon>Basidiomycota</taxon>
        <taxon>Agaricomycotina</taxon>
        <taxon>Agaricomycetes</taxon>
        <taxon>Sistotremastrales</taxon>
        <taxon>Sistotremastraceae</taxon>
        <taxon>Sistotremastrum</taxon>
    </lineage>
</organism>
<gene>
    <name evidence="2" type="ORF">SISSUDRAFT_1034451</name>
</gene>
<sequence length="211" mass="23415">MSPEALAEKMEKMKLQNAQIKQRQQQIAADKKAFDAALEEEQRKNARRAQVQATIDQSRDVNARRKMDKIVNREWDAGKGQATRPMNLSNQARKIAEEEEEAGEEGEEEAVVMLEVLRETSRTQFQSLLKRQEAGAKRTLRTWMSESLALNLRAKSPVGAQSIQVKSPVGAQSIQVKSLAGAPRQLNVRQRSLAGAIAKELAKAVAGRTAV</sequence>
<accession>A0A166C2B6</accession>
<dbReference type="AlphaFoldDB" id="A0A166C2B6"/>
<evidence type="ECO:0000256" key="1">
    <source>
        <dbReference type="SAM" id="MobiDB-lite"/>
    </source>
</evidence>
<dbReference type="Proteomes" id="UP000076798">
    <property type="component" value="Unassembled WGS sequence"/>
</dbReference>
<name>A0A166C2B6_9AGAM</name>
<evidence type="ECO:0000313" key="2">
    <source>
        <dbReference type="EMBL" id="KZT36997.1"/>
    </source>
</evidence>
<keyword evidence="3" id="KW-1185">Reference proteome</keyword>
<feature type="region of interest" description="Disordered" evidence="1">
    <location>
        <begin position="45"/>
        <end position="66"/>
    </location>
</feature>
<protein>
    <submittedName>
        <fullName evidence="2">Uncharacterized protein</fullName>
    </submittedName>
</protein>
<reference evidence="2 3" key="1">
    <citation type="journal article" date="2016" name="Mol. Biol. Evol.">
        <title>Comparative Genomics of Early-Diverging Mushroom-Forming Fungi Provides Insights into the Origins of Lignocellulose Decay Capabilities.</title>
        <authorList>
            <person name="Nagy L.G."/>
            <person name="Riley R."/>
            <person name="Tritt A."/>
            <person name="Adam C."/>
            <person name="Daum C."/>
            <person name="Floudas D."/>
            <person name="Sun H."/>
            <person name="Yadav J.S."/>
            <person name="Pangilinan J."/>
            <person name="Larsson K.H."/>
            <person name="Matsuura K."/>
            <person name="Barry K."/>
            <person name="Labutti K."/>
            <person name="Kuo R."/>
            <person name="Ohm R.A."/>
            <person name="Bhattacharya S.S."/>
            <person name="Shirouzu T."/>
            <person name="Yoshinaga Y."/>
            <person name="Martin F.M."/>
            <person name="Grigoriev I.V."/>
            <person name="Hibbett D.S."/>
        </authorList>
    </citation>
    <scope>NUCLEOTIDE SEQUENCE [LARGE SCALE GENOMIC DNA]</scope>
    <source>
        <strain evidence="2 3">HHB10207 ss-3</strain>
    </source>
</reference>
<proteinExistence type="predicted"/>
<dbReference type="EMBL" id="KV428094">
    <property type="protein sequence ID" value="KZT36997.1"/>
    <property type="molecule type" value="Genomic_DNA"/>
</dbReference>
<dbReference type="OrthoDB" id="2402960at2759"/>
<dbReference type="STRING" id="1314776.A0A166C2B6"/>